<gene>
    <name evidence="2" type="ORF">EIP75_16405</name>
</gene>
<dbReference type="RefSeq" id="WP_125244362.1">
    <property type="nucleotide sequence ID" value="NZ_RSED01000013.1"/>
</dbReference>
<dbReference type="AlphaFoldDB" id="A0A3R8TRM5"/>
<proteinExistence type="predicted"/>
<keyword evidence="1" id="KW-0732">Signal</keyword>
<protein>
    <submittedName>
        <fullName evidence="2">Uncharacterized protein</fullName>
    </submittedName>
</protein>
<evidence type="ECO:0000313" key="2">
    <source>
        <dbReference type="EMBL" id="RRS03270.1"/>
    </source>
</evidence>
<sequence>MRSARPLHRQPLPRRGLQTALRLLTCALAAPLISHAGWVTLDGKPLPDRPEMRSNGNLGAMLVLSNDGDAFRRAWARPTPPQLKSTDKVRRGEKLTASVLYHGCQANAQGACDLTVRFNMVTPEGRVTPGGTGPLGDRPSPDGQVQLGHASLATTFDHTDAIGRYQVHAVITDRVARRQVALTASIDLIP</sequence>
<dbReference type="OrthoDB" id="9152150at2"/>
<feature type="signal peptide" evidence="1">
    <location>
        <begin position="1"/>
        <end position="36"/>
    </location>
</feature>
<evidence type="ECO:0000313" key="3">
    <source>
        <dbReference type="Proteomes" id="UP000269265"/>
    </source>
</evidence>
<reference evidence="2 3" key="1">
    <citation type="submission" date="2018-12" db="EMBL/GenBank/DDBJ databases">
        <title>The whole draft genome of Aquabacterium sp. SJQ9.</title>
        <authorList>
            <person name="Sun L."/>
            <person name="Gao X."/>
            <person name="Chen W."/>
            <person name="Huang K."/>
        </authorList>
    </citation>
    <scope>NUCLEOTIDE SEQUENCE [LARGE SCALE GENOMIC DNA]</scope>
    <source>
        <strain evidence="2 3">SJQ9</strain>
    </source>
</reference>
<evidence type="ECO:0000256" key="1">
    <source>
        <dbReference type="SAM" id="SignalP"/>
    </source>
</evidence>
<dbReference type="Proteomes" id="UP000269265">
    <property type="component" value="Unassembled WGS sequence"/>
</dbReference>
<comment type="caution">
    <text evidence="2">The sequence shown here is derived from an EMBL/GenBank/DDBJ whole genome shotgun (WGS) entry which is preliminary data.</text>
</comment>
<feature type="chain" id="PRO_5018673470" evidence="1">
    <location>
        <begin position="37"/>
        <end position="190"/>
    </location>
</feature>
<name>A0A3R8TRM5_9BURK</name>
<keyword evidence="3" id="KW-1185">Reference proteome</keyword>
<dbReference type="EMBL" id="RSED01000013">
    <property type="protein sequence ID" value="RRS03270.1"/>
    <property type="molecule type" value="Genomic_DNA"/>
</dbReference>
<organism evidence="2 3">
    <name type="scientific">Aquabacterium soli</name>
    <dbReference type="NCBI Taxonomy" id="2493092"/>
    <lineage>
        <taxon>Bacteria</taxon>
        <taxon>Pseudomonadati</taxon>
        <taxon>Pseudomonadota</taxon>
        <taxon>Betaproteobacteria</taxon>
        <taxon>Burkholderiales</taxon>
        <taxon>Aquabacterium</taxon>
    </lineage>
</organism>
<accession>A0A3R8TRM5</accession>